<dbReference type="EMBL" id="JBHSFW010000020">
    <property type="protein sequence ID" value="MFC4620344.1"/>
    <property type="molecule type" value="Genomic_DNA"/>
</dbReference>
<dbReference type="GO" id="GO:0003887">
    <property type="term" value="F:DNA-directed DNA polymerase activity"/>
    <property type="evidence" value="ECO:0007669"/>
    <property type="project" value="UniProtKB-EC"/>
</dbReference>
<dbReference type="Gene3D" id="3.40.50.300">
    <property type="entry name" value="P-loop containing nucleotide triphosphate hydrolases"/>
    <property type="match status" value="1"/>
</dbReference>
<dbReference type="SUPFAM" id="SSF52540">
    <property type="entry name" value="P-loop containing nucleoside triphosphate hydrolases"/>
    <property type="match status" value="1"/>
</dbReference>
<comment type="caution">
    <text evidence="1">The sequence shown here is derived from an EMBL/GenBank/DDBJ whole genome shotgun (WGS) entry which is preliminary data.</text>
</comment>
<name>A0ABV9GT55_9BACL</name>
<protein>
    <submittedName>
        <fullName evidence="1">DNA polymerase III subunit delta</fullName>
        <ecNumber evidence="1">2.7.7.7</ecNumber>
    </submittedName>
</protein>
<dbReference type="Pfam" id="PF13177">
    <property type="entry name" value="DNA_pol3_delta2"/>
    <property type="match status" value="1"/>
</dbReference>
<gene>
    <name evidence="1" type="primary">holB</name>
    <name evidence="1" type="ORF">ACFO4N_16705</name>
</gene>
<proteinExistence type="predicted"/>
<dbReference type="PANTHER" id="PTHR11669:SF8">
    <property type="entry name" value="DNA POLYMERASE III SUBUNIT DELTA"/>
    <property type="match status" value="1"/>
</dbReference>
<dbReference type="RefSeq" id="WP_376847457.1">
    <property type="nucleotide sequence ID" value="NZ_JBHSFW010000020.1"/>
</dbReference>
<evidence type="ECO:0000313" key="2">
    <source>
        <dbReference type="Proteomes" id="UP001596022"/>
    </source>
</evidence>
<dbReference type="EC" id="2.7.7.7" evidence="1"/>
<dbReference type="PANTHER" id="PTHR11669">
    <property type="entry name" value="REPLICATION FACTOR C / DNA POLYMERASE III GAMMA-TAU SUBUNIT"/>
    <property type="match status" value="1"/>
</dbReference>
<organism evidence="1 2">
    <name type="scientific">Camelliibacillus cellulosilyticus</name>
    <dbReference type="NCBI Taxonomy" id="2174486"/>
    <lineage>
        <taxon>Bacteria</taxon>
        <taxon>Bacillati</taxon>
        <taxon>Bacillota</taxon>
        <taxon>Bacilli</taxon>
        <taxon>Bacillales</taxon>
        <taxon>Sporolactobacillaceae</taxon>
        <taxon>Camelliibacillus</taxon>
    </lineage>
</organism>
<dbReference type="NCBIfam" id="NF005972">
    <property type="entry name" value="PRK08058.1"/>
    <property type="match status" value="1"/>
</dbReference>
<accession>A0ABV9GT55</accession>
<dbReference type="NCBIfam" id="TIGR00678">
    <property type="entry name" value="holB"/>
    <property type="match status" value="1"/>
</dbReference>
<dbReference type="InterPro" id="IPR004622">
    <property type="entry name" value="DNA_pol_HolB"/>
</dbReference>
<keyword evidence="1" id="KW-0808">Transferase</keyword>
<sequence length="333" mass="37031">MNWLDLSQKQKTVARILGNGLRSGRLSHAYLFVGGKGVGKRETARLLASSFFCQNKNGVEPCGQCPECIRIKSGNHPDLVLIRPDGRSIKKLQVAELIKAFSYRGVESEKKVFIVEQADAMTAQAANSLLKFIEEPQGETLSILLTENVHGILDTILSRCQILHFTPLAPDDLEKKLARDGAAQALAKTAAAITADMTEAEALVHDEWFAKARSVVIHFMEELFTRPNHAIITLYDQCTNLFSDSKQLQVGLDLMLIWLEDLLSLQSDRSKDLVFIDGKERLETFSNKFSVEQTAMDLSAVLEAKRRLNANGQPLSVLEQLALRLQKGAVYHV</sequence>
<dbReference type="Proteomes" id="UP001596022">
    <property type="component" value="Unassembled WGS sequence"/>
</dbReference>
<keyword evidence="1" id="KW-0548">Nucleotidyltransferase</keyword>
<evidence type="ECO:0000313" key="1">
    <source>
        <dbReference type="EMBL" id="MFC4620344.1"/>
    </source>
</evidence>
<reference evidence="2" key="1">
    <citation type="journal article" date="2019" name="Int. J. Syst. Evol. Microbiol.">
        <title>The Global Catalogue of Microorganisms (GCM) 10K type strain sequencing project: providing services to taxonomists for standard genome sequencing and annotation.</title>
        <authorList>
            <consortium name="The Broad Institute Genomics Platform"/>
            <consortium name="The Broad Institute Genome Sequencing Center for Infectious Disease"/>
            <person name="Wu L."/>
            <person name="Ma J."/>
        </authorList>
    </citation>
    <scope>NUCLEOTIDE SEQUENCE [LARGE SCALE GENOMIC DNA]</scope>
    <source>
        <strain evidence="2">CGMCC 1.16306</strain>
    </source>
</reference>
<dbReference type="InterPro" id="IPR027417">
    <property type="entry name" value="P-loop_NTPase"/>
</dbReference>
<dbReference type="InterPro" id="IPR050238">
    <property type="entry name" value="DNA_Rep/Repair_Clamp_Loader"/>
</dbReference>
<keyword evidence="2" id="KW-1185">Reference proteome</keyword>